<feature type="transmembrane region" description="Helical" evidence="1">
    <location>
        <begin position="75"/>
        <end position="92"/>
    </location>
</feature>
<dbReference type="Gene3D" id="2.60.120.1440">
    <property type="match status" value="1"/>
</dbReference>
<dbReference type="Proteomes" id="UP000267469">
    <property type="component" value="Unassembled WGS sequence"/>
</dbReference>
<dbReference type="Gene3D" id="3.55.50.30">
    <property type="match status" value="1"/>
</dbReference>
<evidence type="ECO:0000259" key="2">
    <source>
        <dbReference type="Pfam" id="PF04773"/>
    </source>
</evidence>
<dbReference type="Pfam" id="PF16344">
    <property type="entry name" value="FecR_C"/>
    <property type="match status" value="1"/>
</dbReference>
<dbReference type="InterPro" id="IPR012373">
    <property type="entry name" value="Ferrdict_sens_TM"/>
</dbReference>
<dbReference type="FunFam" id="2.60.120.1440:FF:000001">
    <property type="entry name" value="Putative anti-sigma factor"/>
    <property type="match status" value="1"/>
</dbReference>
<name>A0A3N0DYK4_SINP1</name>
<sequence>MEEKTLVKYIENRLEYDEKQLVIEWINASDENQEHYNMLKAKHTVSAFNDPLLDVDKTYAVIKERRKKRRIKEALRSWLPVAGVLVIGWLMYDFFNSPETTKSGIVDNVETGIVEEVTPKGVSRAVTLPDGTEVVLNVDSRLRYSGAFQGSLREVFLTGEAYFEVKRDTSRPFVVHAGDMNVKVLGTSFNVRSYSEDEDTRATLVDGSVEIESAYGVPVRLEPLQTALLDRQDRRIEIKRVSAEEAVSWKEGKLIFRETLMEDVLEDLERRYDVEFVIRSEVLYNYQYTGTFDNLNIDEVLRVLKISSPIHYKKEGKKIILN</sequence>
<gene>
    <name evidence="4" type="ORF">ED312_19125</name>
</gene>
<dbReference type="PANTHER" id="PTHR30273:SF2">
    <property type="entry name" value="PROTEIN FECR"/>
    <property type="match status" value="1"/>
</dbReference>
<dbReference type="PIRSF" id="PIRSF018266">
    <property type="entry name" value="FecR"/>
    <property type="match status" value="1"/>
</dbReference>
<keyword evidence="1" id="KW-0812">Transmembrane</keyword>
<proteinExistence type="predicted"/>
<dbReference type="PANTHER" id="PTHR30273">
    <property type="entry name" value="PERIPLASMIC SIGNAL SENSOR AND SIGMA FACTOR ACTIVATOR FECR-RELATED"/>
    <property type="match status" value="1"/>
</dbReference>
<comment type="caution">
    <text evidence="4">The sequence shown here is derived from an EMBL/GenBank/DDBJ whole genome shotgun (WGS) entry which is preliminary data.</text>
</comment>
<keyword evidence="5" id="KW-1185">Reference proteome</keyword>
<feature type="domain" description="FecR protein" evidence="2">
    <location>
        <begin position="117"/>
        <end position="210"/>
    </location>
</feature>
<evidence type="ECO:0000313" key="5">
    <source>
        <dbReference type="Proteomes" id="UP000267469"/>
    </source>
</evidence>
<evidence type="ECO:0000256" key="1">
    <source>
        <dbReference type="SAM" id="Phobius"/>
    </source>
</evidence>
<protein>
    <submittedName>
        <fullName evidence="4">DUF4974 domain-containing protein</fullName>
    </submittedName>
</protein>
<evidence type="ECO:0000259" key="3">
    <source>
        <dbReference type="Pfam" id="PF16344"/>
    </source>
</evidence>
<feature type="domain" description="Protein FecR C-terminal" evidence="3">
    <location>
        <begin position="253"/>
        <end position="321"/>
    </location>
</feature>
<evidence type="ECO:0000313" key="4">
    <source>
        <dbReference type="EMBL" id="RNL80688.1"/>
    </source>
</evidence>
<organism evidence="4 5">
    <name type="scientific">Sinomicrobium pectinilyticum</name>
    <dbReference type="NCBI Taxonomy" id="1084421"/>
    <lineage>
        <taxon>Bacteria</taxon>
        <taxon>Pseudomonadati</taxon>
        <taxon>Bacteroidota</taxon>
        <taxon>Flavobacteriia</taxon>
        <taxon>Flavobacteriales</taxon>
        <taxon>Flavobacteriaceae</taxon>
        <taxon>Sinomicrobium</taxon>
    </lineage>
</organism>
<keyword evidence="1" id="KW-1133">Transmembrane helix</keyword>
<accession>A0A3N0DYK4</accession>
<dbReference type="InterPro" id="IPR006860">
    <property type="entry name" value="FecR"/>
</dbReference>
<dbReference type="InterPro" id="IPR032508">
    <property type="entry name" value="FecR_C"/>
</dbReference>
<keyword evidence="1" id="KW-0472">Membrane</keyword>
<dbReference type="EMBL" id="RJTM01000128">
    <property type="protein sequence ID" value="RNL80688.1"/>
    <property type="molecule type" value="Genomic_DNA"/>
</dbReference>
<dbReference type="Pfam" id="PF04773">
    <property type="entry name" value="FecR"/>
    <property type="match status" value="1"/>
</dbReference>
<dbReference type="AlphaFoldDB" id="A0A3N0DYK4"/>
<reference evidence="4 5" key="1">
    <citation type="submission" date="2018-10" db="EMBL/GenBank/DDBJ databases">
        <title>Sinomicrobium pectinilyticum sp. nov., a pectinase-producing bacterium isolated from alkaline and saline soil, and emended description of the genus Sinomicrobium.</title>
        <authorList>
            <person name="Cheng B."/>
            <person name="Li C."/>
            <person name="Lai Q."/>
            <person name="Du M."/>
            <person name="Shao Z."/>
            <person name="Xu P."/>
            <person name="Yang C."/>
        </authorList>
    </citation>
    <scope>NUCLEOTIDE SEQUENCE [LARGE SCALE GENOMIC DNA]</scope>
    <source>
        <strain evidence="4 5">5DNS001</strain>
    </source>
</reference>
<dbReference type="OrthoDB" id="1097132at2"/>
<dbReference type="GO" id="GO:0016989">
    <property type="term" value="F:sigma factor antagonist activity"/>
    <property type="evidence" value="ECO:0007669"/>
    <property type="project" value="TreeGrafter"/>
</dbReference>
<dbReference type="RefSeq" id="WP_123217634.1">
    <property type="nucleotide sequence ID" value="NZ_RJTM01000128.1"/>
</dbReference>